<comment type="function">
    <text evidence="5">Bidirectionally degrades single-stranded DNA into large acid-insoluble oligonucleotides, which are then degraded further into small acid-soluble oligonucleotides.</text>
</comment>
<dbReference type="InterPro" id="IPR003753">
    <property type="entry name" value="Exonuc_VII_L"/>
</dbReference>
<dbReference type="GO" id="GO:0003676">
    <property type="term" value="F:nucleic acid binding"/>
    <property type="evidence" value="ECO:0007669"/>
    <property type="project" value="InterPro"/>
</dbReference>
<keyword evidence="2 5" id="KW-0540">Nuclease</keyword>
<accession>A0A521DEC7</accession>
<proteinExistence type="inferred from homology"/>
<name>A0A521DEC7_SACCC</name>
<dbReference type="InterPro" id="IPR020579">
    <property type="entry name" value="Exonuc_VII_lsu_C"/>
</dbReference>
<evidence type="ECO:0000313" key="10">
    <source>
        <dbReference type="Proteomes" id="UP000319040"/>
    </source>
</evidence>
<evidence type="ECO:0000313" key="9">
    <source>
        <dbReference type="EMBL" id="SMO69491.1"/>
    </source>
</evidence>
<reference evidence="9 10" key="1">
    <citation type="submission" date="2017-05" db="EMBL/GenBank/DDBJ databases">
        <authorList>
            <person name="Varghese N."/>
            <person name="Submissions S."/>
        </authorList>
    </citation>
    <scope>NUCLEOTIDE SEQUENCE [LARGE SCALE GENOMIC DNA]</scope>
    <source>
        <strain evidence="9 10">DSM 27040</strain>
    </source>
</reference>
<sequence length="455" mass="52007">MSESSLSLFELNKKIKDTIHSSFAETYWVVAEISEVREVRNGHCYMELIEKDEKTEQIIAKSRANIWAYTYRMLKPYFVSATGQHLVSGLKVMVRVSIDFQEVYGFSLNVRDIDPTYTLGDMAQKKQAILNKLSEEGVVDMNKELAVPPVPQRIAVISSPTAAGYEDFCNQLINNSQGYKFYIKLFAATMQGERTEQSVTAALDRIYQHENFFDVVVIIRGGGSTSDLMCFDNYWIAYNIAQFPLPVFSGIGHERDETVVDRVAHTRLKTPTAVAQHIIALVADFDNRLNYYSEALLDITREKLADKKLIFERAHNRLKPLVQHALLIQKNQLNQLMRQLGNSSDRFLRERKNKLNLSTQSLQSVSNRAIRQQQYQLDQISTRLSVRLKHFFNQQQARLELMQKTNELVNPINILKKGYSITTLKGKVLKDAGQLKPGDVITTKLCNGKVDSRVE</sequence>
<dbReference type="InterPro" id="IPR025824">
    <property type="entry name" value="OB-fold_nuc-bd_dom"/>
</dbReference>
<evidence type="ECO:0000256" key="5">
    <source>
        <dbReference type="HAMAP-Rule" id="MF_00378"/>
    </source>
</evidence>
<comment type="subunit">
    <text evidence="5">Heterooligomer composed of large and small subunits.</text>
</comment>
<dbReference type="GO" id="GO:0008855">
    <property type="term" value="F:exodeoxyribonuclease VII activity"/>
    <property type="evidence" value="ECO:0007669"/>
    <property type="project" value="UniProtKB-UniRule"/>
</dbReference>
<protein>
    <recommendedName>
        <fullName evidence="5">Exodeoxyribonuclease 7 large subunit</fullName>
        <ecNumber evidence="5">3.1.11.6</ecNumber>
    </recommendedName>
    <alternativeName>
        <fullName evidence="5">Exodeoxyribonuclease VII large subunit</fullName>
        <shortName evidence="5">Exonuclease VII large subunit</shortName>
    </alternativeName>
</protein>
<dbReference type="OrthoDB" id="9802795at2"/>
<dbReference type="GO" id="GO:0005737">
    <property type="term" value="C:cytoplasm"/>
    <property type="evidence" value="ECO:0007669"/>
    <property type="project" value="UniProtKB-SubCell"/>
</dbReference>
<feature type="domain" description="OB-fold nucleic acid binding" evidence="8">
    <location>
        <begin position="7"/>
        <end position="114"/>
    </location>
</feature>
<dbReference type="EMBL" id="FXTB01000005">
    <property type="protein sequence ID" value="SMO69491.1"/>
    <property type="molecule type" value="Genomic_DNA"/>
</dbReference>
<evidence type="ECO:0000256" key="2">
    <source>
        <dbReference type="ARBA" id="ARBA00022722"/>
    </source>
</evidence>
<dbReference type="GO" id="GO:0009318">
    <property type="term" value="C:exodeoxyribonuclease VII complex"/>
    <property type="evidence" value="ECO:0007669"/>
    <property type="project" value="UniProtKB-UniRule"/>
</dbReference>
<evidence type="ECO:0000259" key="7">
    <source>
        <dbReference type="Pfam" id="PF02601"/>
    </source>
</evidence>
<gene>
    <name evidence="5" type="primary">xseA</name>
    <name evidence="9" type="ORF">SAMN06265379_10570</name>
</gene>
<dbReference type="NCBIfam" id="TIGR00237">
    <property type="entry name" value="xseA"/>
    <property type="match status" value="1"/>
</dbReference>
<evidence type="ECO:0000256" key="6">
    <source>
        <dbReference type="RuleBase" id="RU004355"/>
    </source>
</evidence>
<comment type="similarity">
    <text evidence="5 6">Belongs to the XseA family.</text>
</comment>
<dbReference type="RefSeq" id="WP_142533532.1">
    <property type="nucleotide sequence ID" value="NZ_FXTB01000005.1"/>
</dbReference>
<dbReference type="PANTHER" id="PTHR30008">
    <property type="entry name" value="EXODEOXYRIBONUCLEASE 7 LARGE SUBUNIT"/>
    <property type="match status" value="1"/>
</dbReference>
<feature type="domain" description="Exonuclease VII large subunit C-terminal" evidence="7">
    <location>
        <begin position="139"/>
        <end position="452"/>
    </location>
</feature>
<dbReference type="CDD" id="cd04489">
    <property type="entry name" value="ExoVII_LU_OBF"/>
    <property type="match status" value="1"/>
</dbReference>
<organism evidence="9 10">
    <name type="scientific">Saccharicrinis carchari</name>
    <dbReference type="NCBI Taxonomy" id="1168039"/>
    <lineage>
        <taxon>Bacteria</taxon>
        <taxon>Pseudomonadati</taxon>
        <taxon>Bacteroidota</taxon>
        <taxon>Bacteroidia</taxon>
        <taxon>Marinilabiliales</taxon>
        <taxon>Marinilabiliaceae</taxon>
        <taxon>Saccharicrinis</taxon>
    </lineage>
</organism>
<dbReference type="HAMAP" id="MF_00378">
    <property type="entry name" value="Exonuc_7_L"/>
    <property type="match status" value="1"/>
</dbReference>
<evidence type="ECO:0000259" key="8">
    <source>
        <dbReference type="Pfam" id="PF13742"/>
    </source>
</evidence>
<dbReference type="AlphaFoldDB" id="A0A521DEC7"/>
<keyword evidence="1 5" id="KW-0963">Cytoplasm</keyword>
<keyword evidence="4 5" id="KW-0269">Exonuclease</keyword>
<dbReference type="Pfam" id="PF13742">
    <property type="entry name" value="tRNA_anti_2"/>
    <property type="match status" value="1"/>
</dbReference>
<comment type="catalytic activity">
    <reaction evidence="5 6">
        <text>Exonucleolytic cleavage in either 5'- to 3'- or 3'- to 5'-direction to yield nucleoside 5'-phosphates.</text>
        <dbReference type="EC" id="3.1.11.6"/>
    </reaction>
</comment>
<comment type="subcellular location">
    <subcellularLocation>
        <location evidence="5 6">Cytoplasm</location>
    </subcellularLocation>
</comment>
<keyword evidence="3 5" id="KW-0378">Hydrolase</keyword>
<dbReference type="Proteomes" id="UP000319040">
    <property type="component" value="Unassembled WGS sequence"/>
</dbReference>
<dbReference type="GO" id="GO:0006308">
    <property type="term" value="P:DNA catabolic process"/>
    <property type="evidence" value="ECO:0007669"/>
    <property type="project" value="UniProtKB-UniRule"/>
</dbReference>
<evidence type="ECO:0000256" key="1">
    <source>
        <dbReference type="ARBA" id="ARBA00022490"/>
    </source>
</evidence>
<dbReference type="PANTHER" id="PTHR30008:SF0">
    <property type="entry name" value="EXODEOXYRIBONUCLEASE 7 LARGE SUBUNIT"/>
    <property type="match status" value="1"/>
</dbReference>
<dbReference type="Pfam" id="PF02601">
    <property type="entry name" value="Exonuc_VII_L"/>
    <property type="match status" value="1"/>
</dbReference>
<keyword evidence="10" id="KW-1185">Reference proteome</keyword>
<evidence type="ECO:0000256" key="4">
    <source>
        <dbReference type="ARBA" id="ARBA00022839"/>
    </source>
</evidence>
<evidence type="ECO:0000256" key="3">
    <source>
        <dbReference type="ARBA" id="ARBA00022801"/>
    </source>
</evidence>
<dbReference type="EC" id="3.1.11.6" evidence="5"/>